<evidence type="ECO:0000313" key="2">
    <source>
        <dbReference type="Proteomes" id="UP000067711"/>
    </source>
</evidence>
<gene>
    <name evidence="1" type="ORF">WS71_05725</name>
</gene>
<sequence length="34" mass="3845">MRRATEIDVKMMDIAAFARRRNGVTASRRHGVTA</sequence>
<protein>
    <submittedName>
        <fullName evidence="1">Cytosine permease</fullName>
    </submittedName>
</protein>
<evidence type="ECO:0000313" key="1">
    <source>
        <dbReference type="EMBL" id="AOJ06870.1"/>
    </source>
</evidence>
<dbReference type="EMBL" id="CP013388">
    <property type="protein sequence ID" value="AOJ06870.1"/>
    <property type="molecule type" value="Genomic_DNA"/>
</dbReference>
<reference evidence="1 2" key="1">
    <citation type="submission" date="2015-12" db="EMBL/GenBank/DDBJ databases">
        <title>Diversity of Burkholderia near neighbor genomes.</title>
        <authorList>
            <person name="Sahl J."/>
            <person name="Wagner D."/>
            <person name="Keim P."/>
        </authorList>
    </citation>
    <scope>NUCLEOTIDE SEQUENCE [LARGE SCALE GENOMIC DNA]</scope>
    <source>
        <strain evidence="1 2">BDU8</strain>
    </source>
</reference>
<proteinExistence type="predicted"/>
<accession>A0A1B4FT65</accession>
<dbReference type="AlphaFoldDB" id="A0A1B4FT65"/>
<name>A0A1B4FT65_9BURK</name>
<dbReference type="Proteomes" id="UP000067711">
    <property type="component" value="Chromosome 2"/>
</dbReference>
<organism evidence="1 2">
    <name type="scientific">Burkholderia mayonis</name>
    <dbReference type="NCBI Taxonomy" id="1385591"/>
    <lineage>
        <taxon>Bacteria</taxon>
        <taxon>Pseudomonadati</taxon>
        <taxon>Pseudomonadota</taxon>
        <taxon>Betaproteobacteria</taxon>
        <taxon>Burkholderiales</taxon>
        <taxon>Burkholderiaceae</taxon>
        <taxon>Burkholderia</taxon>
        <taxon>pseudomallei group</taxon>
    </lineage>
</organism>